<evidence type="ECO:0000313" key="3">
    <source>
        <dbReference type="Proteomes" id="UP001596470"/>
    </source>
</evidence>
<evidence type="ECO:0000256" key="1">
    <source>
        <dbReference type="SAM" id="MobiDB-lite"/>
    </source>
</evidence>
<name>A0ABW2D4Q7_9ACTN</name>
<dbReference type="EMBL" id="JBHSYS010000001">
    <property type="protein sequence ID" value="MFC6956057.1"/>
    <property type="molecule type" value="Genomic_DNA"/>
</dbReference>
<sequence>MFKKTAVVVSSDSDGNFTKAGKPKSAGAANREVAKLREAEPEQDHTVVSSDIVK</sequence>
<evidence type="ECO:0000313" key="2">
    <source>
        <dbReference type="EMBL" id="MFC6956057.1"/>
    </source>
</evidence>
<comment type="caution">
    <text evidence="2">The sequence shown here is derived from an EMBL/GenBank/DDBJ whole genome shotgun (WGS) entry which is preliminary data.</text>
</comment>
<protein>
    <submittedName>
        <fullName evidence="2">Uncharacterized protein</fullName>
    </submittedName>
</protein>
<accession>A0ABW2D4Q7</accession>
<dbReference type="Proteomes" id="UP001596470">
    <property type="component" value="Unassembled WGS sequence"/>
</dbReference>
<organism evidence="2 3">
    <name type="scientific">Glycomyces mayteni</name>
    <dbReference type="NCBI Taxonomy" id="543887"/>
    <lineage>
        <taxon>Bacteria</taxon>
        <taxon>Bacillati</taxon>
        <taxon>Actinomycetota</taxon>
        <taxon>Actinomycetes</taxon>
        <taxon>Glycomycetales</taxon>
        <taxon>Glycomycetaceae</taxon>
        <taxon>Glycomyces</taxon>
    </lineage>
</organism>
<reference evidence="3" key="1">
    <citation type="journal article" date="2019" name="Int. J. Syst. Evol. Microbiol.">
        <title>The Global Catalogue of Microorganisms (GCM) 10K type strain sequencing project: providing services to taxonomists for standard genome sequencing and annotation.</title>
        <authorList>
            <consortium name="The Broad Institute Genomics Platform"/>
            <consortium name="The Broad Institute Genome Sequencing Center for Infectious Disease"/>
            <person name="Wu L."/>
            <person name="Ma J."/>
        </authorList>
    </citation>
    <scope>NUCLEOTIDE SEQUENCE [LARGE SCALE GENOMIC DNA]</scope>
    <source>
        <strain evidence="3">KACC 12634</strain>
    </source>
</reference>
<proteinExistence type="predicted"/>
<feature type="region of interest" description="Disordered" evidence="1">
    <location>
        <begin position="1"/>
        <end position="54"/>
    </location>
</feature>
<feature type="compositionally biased region" description="Basic and acidic residues" evidence="1">
    <location>
        <begin position="32"/>
        <end position="45"/>
    </location>
</feature>
<gene>
    <name evidence="2" type="ORF">ACFQS3_02490</name>
</gene>
<keyword evidence="3" id="KW-1185">Reference proteome</keyword>
<dbReference type="RefSeq" id="WP_382353367.1">
    <property type="nucleotide sequence ID" value="NZ_JBHMBP010000004.1"/>
</dbReference>